<dbReference type="EMBL" id="PYFT01000002">
    <property type="protein sequence ID" value="PSR51944.1"/>
    <property type="molecule type" value="Genomic_DNA"/>
</dbReference>
<keyword evidence="2" id="KW-1185">Reference proteome</keyword>
<gene>
    <name evidence="1" type="ORF">AHMF7605_28970</name>
</gene>
<protein>
    <recommendedName>
        <fullName evidence="3">DUF3800 domain-containing protein</fullName>
    </recommendedName>
</protein>
<evidence type="ECO:0008006" key="3">
    <source>
        <dbReference type="Google" id="ProtNLM"/>
    </source>
</evidence>
<organism evidence="1 2">
    <name type="scientific">Adhaeribacter arboris</name>
    <dbReference type="NCBI Taxonomy" id="2072846"/>
    <lineage>
        <taxon>Bacteria</taxon>
        <taxon>Pseudomonadati</taxon>
        <taxon>Bacteroidota</taxon>
        <taxon>Cytophagia</taxon>
        <taxon>Cytophagales</taxon>
        <taxon>Hymenobacteraceae</taxon>
        <taxon>Adhaeribacter</taxon>
    </lineage>
</organism>
<dbReference type="RefSeq" id="WP_106933765.1">
    <property type="nucleotide sequence ID" value="NZ_PYFT01000002.1"/>
</dbReference>
<proteinExistence type="predicted"/>
<dbReference type="OrthoDB" id="6057352at2"/>
<dbReference type="Proteomes" id="UP000240357">
    <property type="component" value="Unassembled WGS sequence"/>
</dbReference>
<evidence type="ECO:0000313" key="1">
    <source>
        <dbReference type="EMBL" id="PSR51944.1"/>
    </source>
</evidence>
<dbReference type="InterPro" id="IPR024524">
    <property type="entry name" value="DUF3800"/>
</dbReference>
<dbReference type="AlphaFoldDB" id="A0A2T2Y8V9"/>
<reference evidence="1 2" key="1">
    <citation type="submission" date="2018-03" db="EMBL/GenBank/DDBJ databases">
        <title>Adhaeribacter sp. HMF7605 Genome sequencing and assembly.</title>
        <authorList>
            <person name="Kang H."/>
            <person name="Kang J."/>
            <person name="Cha I."/>
            <person name="Kim H."/>
            <person name="Joh K."/>
        </authorList>
    </citation>
    <scope>NUCLEOTIDE SEQUENCE [LARGE SCALE GENOMIC DNA]</scope>
    <source>
        <strain evidence="1 2">HMF7605</strain>
    </source>
</reference>
<comment type="caution">
    <text evidence="1">The sequence shown here is derived from an EMBL/GenBank/DDBJ whole genome shotgun (WGS) entry which is preliminary data.</text>
</comment>
<name>A0A2T2Y8V9_9BACT</name>
<evidence type="ECO:0000313" key="2">
    <source>
        <dbReference type="Proteomes" id="UP000240357"/>
    </source>
</evidence>
<accession>A0A2T2Y8V9</accession>
<sequence>MQHLHIFADEFGNTSLNLEKTDTFSHFVLTAVLIEEAQIEKARKLRAAISRRYFQGHPIKSSRIANDENGFQKRLDILKELRQLDFLVLSLVINKSKIIGEGLDQNTIFYKYFNRIFLQQFPKNFTSFSIHADQLGWPEFRRSLQHYINTKVIQRDLFTPDRTYQLVEDRLEEPLVQLADFISGCLGKIYCTSHSHEKATFLFDLLHDRTFVDFFPFEKTDFSVFISEQDHEKNQLISRIAAESVQEALANRHKFSEEAQSVLQYLYLMFRTAPDRLVEKYEVIDKVKRMYPNFTEQQLRVCIQHLRDYGVLIASIQGKSGYKIPDRVEDIVGFYNRYLNSIVPMINRINICNRKLLVNSLQEVNILQANLNYSLLHELIKTIDKSKQPHPTLNLL</sequence>
<dbReference type="Pfam" id="PF12686">
    <property type="entry name" value="DUF3800"/>
    <property type="match status" value="1"/>
</dbReference>